<evidence type="ECO:0000256" key="4">
    <source>
        <dbReference type="ARBA" id="ARBA00022989"/>
    </source>
</evidence>
<evidence type="ECO:0000313" key="13">
    <source>
        <dbReference type="Proteomes" id="UP000694845"/>
    </source>
</evidence>
<dbReference type="Gene3D" id="2.10.50.30">
    <property type="entry name" value="GPCR, family 3, nine cysteines domain"/>
    <property type="match status" value="1"/>
</dbReference>
<feature type="signal peptide" evidence="11">
    <location>
        <begin position="1"/>
        <end position="19"/>
    </location>
</feature>
<keyword evidence="2" id="KW-1003">Cell membrane</keyword>
<reference evidence="14" key="1">
    <citation type="submission" date="2025-08" db="UniProtKB">
        <authorList>
            <consortium name="RefSeq"/>
        </authorList>
    </citation>
    <scope>IDENTIFICATION</scope>
</reference>
<feature type="transmembrane region" description="Helical" evidence="10">
    <location>
        <begin position="584"/>
        <end position="605"/>
    </location>
</feature>
<sequence>MALCVVLMLLVAAAKIAFTGTIPNAAHASVTRPGDVILGASFPIHRWSSGAPCSAGLYSWGMELSAIVMFAIEQINDREDLLPNVTIGYDIRDNCYSETLSLWTAFSLASTSERPQEDVQFPKISPPDNGSLLCIIGTQTSATTIPTAQAASLYRVPVISPFATSNELSDKRRFPYFLRTVPPDSLQASAIADILLQFQWKYIGLYFQLNTYGIHGAQSLLDLAEKYGICVAFSIAVRYQAKATELLDAVGRLSSFPKAKVVVMFMDSQTASEVLTTMSDGGLLSQLTFVGSDAWALPNSLKRHGVEVSLLQGSLFVQLRYTRIAGFDYDRFIQIVESSTPWLVEWKAEHNCSNLNECPIRIDTNDNFVVDAVYAFSYALHNMFYDRCNNSTNCNLPIKKFIGQDLLQYLRNVRFKGLAGNYSFDSNGDPSGNYKILNFQIVDGTVRAVEVGRWSASAADPLELNVSAVRWPETRGKPVSICREDCQSGFIAVPLEEKCCFGCQRCPDEAIVIDNKCRPCPMDEWPDENFKVCQPIVPTPPSWSEPTVVAILILSAFGLILSLLAAFGIYYYQGHVLIKAASRELSSINILGLTLAFLAPFPLLAQVTDASCRVSEIITTLCFTLTYAPALLKVNRIYRIFDAGKKSNKRPRFIGPRPQLLLAISVSLFM</sequence>
<dbReference type="InterPro" id="IPR017978">
    <property type="entry name" value="GPCR_3_C"/>
</dbReference>
<dbReference type="OMA" id="NECPIRI"/>
<evidence type="ECO:0000256" key="8">
    <source>
        <dbReference type="ARBA" id="ARBA00023180"/>
    </source>
</evidence>
<protein>
    <submittedName>
        <fullName evidence="14">Metabotropic glutamate receptor 7-like</fullName>
    </submittedName>
</protein>
<keyword evidence="7" id="KW-0675">Receptor</keyword>
<dbReference type="SUPFAM" id="SSF53822">
    <property type="entry name" value="Periplasmic binding protein-like I"/>
    <property type="match status" value="1"/>
</dbReference>
<evidence type="ECO:0000256" key="11">
    <source>
        <dbReference type="SAM" id="SignalP"/>
    </source>
</evidence>
<dbReference type="PANTHER" id="PTHR24060">
    <property type="entry name" value="METABOTROPIC GLUTAMATE RECEPTOR"/>
    <property type="match status" value="1"/>
</dbReference>
<keyword evidence="8" id="KW-0325">Glycoprotein</keyword>
<comment type="subcellular location">
    <subcellularLocation>
        <location evidence="1">Cell membrane</location>
        <topology evidence="1">Multi-pass membrane protein</topology>
    </subcellularLocation>
</comment>
<dbReference type="PRINTS" id="PR00248">
    <property type="entry name" value="GPCRMGR"/>
</dbReference>
<evidence type="ECO:0000256" key="10">
    <source>
        <dbReference type="SAM" id="Phobius"/>
    </source>
</evidence>
<evidence type="ECO:0000256" key="3">
    <source>
        <dbReference type="ARBA" id="ARBA00022692"/>
    </source>
</evidence>
<organism evidence="13 14">
    <name type="scientific">Acanthaster planci</name>
    <name type="common">Crown-of-thorns starfish</name>
    <dbReference type="NCBI Taxonomy" id="133434"/>
    <lineage>
        <taxon>Eukaryota</taxon>
        <taxon>Metazoa</taxon>
        <taxon>Echinodermata</taxon>
        <taxon>Eleutherozoa</taxon>
        <taxon>Asterozoa</taxon>
        <taxon>Asteroidea</taxon>
        <taxon>Valvatacea</taxon>
        <taxon>Valvatida</taxon>
        <taxon>Acanthasteridae</taxon>
        <taxon>Acanthaster</taxon>
    </lineage>
</organism>
<dbReference type="RefSeq" id="XP_022098288.1">
    <property type="nucleotide sequence ID" value="XM_022242596.1"/>
</dbReference>
<feature type="chain" id="PRO_5034697805" evidence="11">
    <location>
        <begin position="20"/>
        <end position="670"/>
    </location>
</feature>
<dbReference type="OrthoDB" id="5984008at2759"/>
<dbReference type="GeneID" id="110983379"/>
<evidence type="ECO:0000259" key="12">
    <source>
        <dbReference type="PROSITE" id="PS50259"/>
    </source>
</evidence>
<evidence type="ECO:0000256" key="2">
    <source>
        <dbReference type="ARBA" id="ARBA00022475"/>
    </source>
</evidence>
<feature type="transmembrane region" description="Helical" evidence="10">
    <location>
        <begin position="617"/>
        <end position="638"/>
    </location>
</feature>
<dbReference type="InterPro" id="IPR000337">
    <property type="entry name" value="GPCR_3"/>
</dbReference>
<dbReference type="InterPro" id="IPR028082">
    <property type="entry name" value="Peripla_BP_I"/>
</dbReference>
<keyword evidence="6 10" id="KW-0472">Membrane</keyword>
<accession>A0A8B7YY71</accession>
<dbReference type="InterPro" id="IPR011500">
    <property type="entry name" value="GPCR_3_9-Cys_dom"/>
</dbReference>
<keyword evidence="3 10" id="KW-0812">Transmembrane</keyword>
<evidence type="ECO:0000256" key="1">
    <source>
        <dbReference type="ARBA" id="ARBA00004651"/>
    </source>
</evidence>
<name>A0A8B7YY71_ACAPL</name>
<dbReference type="InterPro" id="IPR001828">
    <property type="entry name" value="ANF_lig-bd_rcpt"/>
</dbReference>
<proteinExistence type="predicted"/>
<dbReference type="InterPro" id="IPR038550">
    <property type="entry name" value="GPCR_3_9-Cys_sf"/>
</dbReference>
<keyword evidence="11" id="KW-0732">Signal</keyword>
<dbReference type="AlphaFoldDB" id="A0A8B7YY71"/>
<keyword evidence="13" id="KW-1185">Reference proteome</keyword>
<evidence type="ECO:0000256" key="9">
    <source>
        <dbReference type="ARBA" id="ARBA00023224"/>
    </source>
</evidence>
<evidence type="ECO:0000313" key="14">
    <source>
        <dbReference type="RefSeq" id="XP_022098288.1"/>
    </source>
</evidence>
<dbReference type="Gene3D" id="3.40.50.2300">
    <property type="match status" value="2"/>
</dbReference>
<dbReference type="Pfam" id="PF07562">
    <property type="entry name" value="NCD3G"/>
    <property type="match status" value="1"/>
</dbReference>
<feature type="non-terminal residue" evidence="14">
    <location>
        <position position="670"/>
    </location>
</feature>
<dbReference type="GO" id="GO:0005886">
    <property type="term" value="C:plasma membrane"/>
    <property type="evidence" value="ECO:0007669"/>
    <property type="project" value="UniProtKB-SubCell"/>
</dbReference>
<keyword evidence="9" id="KW-0807">Transducer</keyword>
<gene>
    <name evidence="14" type="primary">LOC110983379</name>
</gene>
<dbReference type="GO" id="GO:0004930">
    <property type="term" value="F:G protein-coupled receptor activity"/>
    <property type="evidence" value="ECO:0007669"/>
    <property type="project" value="UniProtKB-KW"/>
</dbReference>
<dbReference type="Pfam" id="PF00003">
    <property type="entry name" value="7tm_3"/>
    <property type="match status" value="1"/>
</dbReference>
<evidence type="ECO:0000256" key="5">
    <source>
        <dbReference type="ARBA" id="ARBA00023040"/>
    </source>
</evidence>
<dbReference type="Proteomes" id="UP000694845">
    <property type="component" value="Unplaced"/>
</dbReference>
<evidence type="ECO:0000256" key="7">
    <source>
        <dbReference type="ARBA" id="ARBA00023170"/>
    </source>
</evidence>
<keyword evidence="4 10" id="KW-1133">Transmembrane helix</keyword>
<feature type="domain" description="G-protein coupled receptors family 3 profile" evidence="12">
    <location>
        <begin position="547"/>
        <end position="670"/>
    </location>
</feature>
<dbReference type="KEGG" id="aplc:110983379"/>
<keyword evidence="5" id="KW-0297">G-protein coupled receptor</keyword>
<feature type="transmembrane region" description="Helical" evidence="10">
    <location>
        <begin position="548"/>
        <end position="572"/>
    </location>
</feature>
<dbReference type="InterPro" id="IPR050726">
    <property type="entry name" value="mGluR"/>
</dbReference>
<dbReference type="Pfam" id="PF01094">
    <property type="entry name" value="ANF_receptor"/>
    <property type="match status" value="1"/>
</dbReference>
<dbReference type="PROSITE" id="PS50259">
    <property type="entry name" value="G_PROTEIN_RECEP_F3_4"/>
    <property type="match status" value="1"/>
</dbReference>
<evidence type="ECO:0000256" key="6">
    <source>
        <dbReference type="ARBA" id="ARBA00023136"/>
    </source>
</evidence>